<evidence type="ECO:0000313" key="8">
    <source>
        <dbReference type="EMBL" id="MCP9611151.1"/>
    </source>
</evidence>
<dbReference type="Pfam" id="PF04542">
    <property type="entry name" value="Sigma70_r2"/>
    <property type="match status" value="1"/>
</dbReference>
<keyword evidence="2" id="KW-0805">Transcription regulation</keyword>
<proteinExistence type="inferred from homology"/>
<dbReference type="InterPro" id="IPR013324">
    <property type="entry name" value="RNA_pol_sigma_r3/r4-like"/>
</dbReference>
<feature type="domain" description="RNA polymerase sigma factor 70 region 4 type 2" evidence="7">
    <location>
        <begin position="102"/>
        <end position="146"/>
    </location>
</feature>
<dbReference type="Proteomes" id="UP001205603">
    <property type="component" value="Unassembled WGS sequence"/>
</dbReference>
<dbReference type="SUPFAM" id="SSF88659">
    <property type="entry name" value="Sigma3 and sigma4 domains of RNA polymerase sigma factors"/>
    <property type="match status" value="1"/>
</dbReference>
<accession>A0ABT1MIU5</accession>
<protein>
    <submittedName>
        <fullName evidence="8">Sigma-70 family RNA polymerase sigma factor</fullName>
    </submittedName>
</protein>
<comment type="similarity">
    <text evidence="1">Belongs to the sigma-70 factor family. ECF subfamily.</text>
</comment>
<keyword evidence="9" id="KW-1185">Reference proteome</keyword>
<dbReference type="PANTHER" id="PTHR43133:SF8">
    <property type="entry name" value="RNA POLYMERASE SIGMA FACTOR HI_1459-RELATED"/>
    <property type="match status" value="1"/>
</dbReference>
<dbReference type="EMBL" id="JANDHW010000003">
    <property type="protein sequence ID" value="MCP9611151.1"/>
    <property type="molecule type" value="Genomic_DNA"/>
</dbReference>
<sequence length="160" mass="19064">MENFNLCNELVKIQTRLFLKALYITRNPERAKDLLQETNLKILNNVDSYKYDENFIGWCFSVMKNVHNDILRKEKRIFTVPLDESLDAGYCMHFGSEIDMEILNKELSSLSEEDRLLLTFRIMKMKYKDIAKKLGIPVGTVKSRMFYLKTKLNYVKEWFE</sequence>
<feature type="domain" description="RNA polymerase sigma-70 region 2" evidence="6">
    <location>
        <begin position="20"/>
        <end position="76"/>
    </location>
</feature>
<dbReference type="PANTHER" id="PTHR43133">
    <property type="entry name" value="RNA POLYMERASE ECF-TYPE SIGMA FACTO"/>
    <property type="match status" value="1"/>
</dbReference>
<keyword evidence="3" id="KW-0731">Sigma factor</keyword>
<evidence type="ECO:0000256" key="3">
    <source>
        <dbReference type="ARBA" id="ARBA00023082"/>
    </source>
</evidence>
<evidence type="ECO:0000256" key="5">
    <source>
        <dbReference type="ARBA" id="ARBA00023163"/>
    </source>
</evidence>
<dbReference type="NCBIfam" id="TIGR02937">
    <property type="entry name" value="sigma70-ECF"/>
    <property type="match status" value="1"/>
</dbReference>
<evidence type="ECO:0000256" key="1">
    <source>
        <dbReference type="ARBA" id="ARBA00010641"/>
    </source>
</evidence>
<dbReference type="InterPro" id="IPR039425">
    <property type="entry name" value="RNA_pol_sigma-70-like"/>
</dbReference>
<organism evidence="8 9">
    <name type="scientific">Coprobacter tertius</name>
    <dbReference type="NCBI Taxonomy" id="2944915"/>
    <lineage>
        <taxon>Bacteria</taxon>
        <taxon>Pseudomonadati</taxon>
        <taxon>Bacteroidota</taxon>
        <taxon>Bacteroidia</taxon>
        <taxon>Bacteroidales</taxon>
        <taxon>Barnesiellaceae</taxon>
        <taxon>Coprobacter</taxon>
    </lineage>
</organism>
<dbReference type="InterPro" id="IPR013249">
    <property type="entry name" value="RNA_pol_sigma70_r4_t2"/>
</dbReference>
<dbReference type="InterPro" id="IPR007627">
    <property type="entry name" value="RNA_pol_sigma70_r2"/>
</dbReference>
<dbReference type="Gene3D" id="1.10.1740.10">
    <property type="match status" value="1"/>
</dbReference>
<name>A0ABT1MIU5_9BACT</name>
<evidence type="ECO:0000256" key="4">
    <source>
        <dbReference type="ARBA" id="ARBA00023125"/>
    </source>
</evidence>
<keyword evidence="4" id="KW-0238">DNA-binding</keyword>
<keyword evidence="5" id="KW-0804">Transcription</keyword>
<evidence type="ECO:0000259" key="6">
    <source>
        <dbReference type="Pfam" id="PF04542"/>
    </source>
</evidence>
<evidence type="ECO:0000313" key="9">
    <source>
        <dbReference type="Proteomes" id="UP001205603"/>
    </source>
</evidence>
<comment type="caution">
    <text evidence="8">The sequence shown here is derived from an EMBL/GenBank/DDBJ whole genome shotgun (WGS) entry which is preliminary data.</text>
</comment>
<evidence type="ECO:0000256" key="2">
    <source>
        <dbReference type="ARBA" id="ARBA00023015"/>
    </source>
</evidence>
<reference evidence="8 9" key="1">
    <citation type="submission" date="2022-07" db="EMBL/GenBank/DDBJ databases">
        <title>Fecal culturing of patients with breast cancer.</title>
        <authorList>
            <person name="Teng N.M.Y."/>
            <person name="Kiu R."/>
            <person name="Evans R."/>
            <person name="Baker D.J."/>
            <person name="Zenner C."/>
            <person name="Robinson S.D."/>
            <person name="Hall L.J."/>
        </authorList>
    </citation>
    <scope>NUCLEOTIDE SEQUENCE [LARGE SCALE GENOMIC DNA]</scope>
    <source>
        <strain evidence="8 9">LH1063</strain>
    </source>
</reference>
<gene>
    <name evidence="8" type="ORF">NMU02_03480</name>
</gene>
<dbReference type="SUPFAM" id="SSF88946">
    <property type="entry name" value="Sigma2 domain of RNA polymerase sigma factors"/>
    <property type="match status" value="1"/>
</dbReference>
<dbReference type="RefSeq" id="WP_255025838.1">
    <property type="nucleotide sequence ID" value="NZ_JANDHW010000003.1"/>
</dbReference>
<evidence type="ECO:0000259" key="7">
    <source>
        <dbReference type="Pfam" id="PF08281"/>
    </source>
</evidence>
<dbReference type="InterPro" id="IPR013325">
    <property type="entry name" value="RNA_pol_sigma_r2"/>
</dbReference>
<dbReference type="InterPro" id="IPR036388">
    <property type="entry name" value="WH-like_DNA-bd_sf"/>
</dbReference>
<dbReference type="InterPro" id="IPR014284">
    <property type="entry name" value="RNA_pol_sigma-70_dom"/>
</dbReference>
<dbReference type="Gene3D" id="1.10.10.10">
    <property type="entry name" value="Winged helix-like DNA-binding domain superfamily/Winged helix DNA-binding domain"/>
    <property type="match status" value="1"/>
</dbReference>
<dbReference type="Pfam" id="PF08281">
    <property type="entry name" value="Sigma70_r4_2"/>
    <property type="match status" value="1"/>
</dbReference>